<dbReference type="GeneID" id="63919468"/>
<organism evidence="6 7">
    <name type="scientific">Aureobasidium melanogenum (strain CBS 110374)</name>
    <name type="common">Aureobasidium pullulans var. melanogenum</name>
    <dbReference type="NCBI Taxonomy" id="1043003"/>
    <lineage>
        <taxon>Eukaryota</taxon>
        <taxon>Fungi</taxon>
        <taxon>Dikarya</taxon>
        <taxon>Ascomycota</taxon>
        <taxon>Pezizomycotina</taxon>
        <taxon>Dothideomycetes</taxon>
        <taxon>Dothideomycetidae</taxon>
        <taxon>Dothideales</taxon>
        <taxon>Saccotheciaceae</taxon>
        <taxon>Aureobasidium</taxon>
    </lineage>
</organism>
<keyword evidence="7" id="KW-1185">Reference proteome</keyword>
<feature type="domain" description="KOW" evidence="5">
    <location>
        <begin position="103"/>
        <end position="130"/>
    </location>
</feature>
<dbReference type="SMART" id="SM00739">
    <property type="entry name" value="KOW"/>
    <property type="match status" value="1"/>
</dbReference>
<proteinExistence type="inferred from homology"/>
<dbReference type="InterPro" id="IPR005824">
    <property type="entry name" value="KOW"/>
</dbReference>
<keyword evidence="2" id="KW-0689">Ribosomal protein</keyword>
<evidence type="ECO:0000256" key="2">
    <source>
        <dbReference type="ARBA" id="ARBA00022980"/>
    </source>
</evidence>
<dbReference type="InterPro" id="IPR014722">
    <property type="entry name" value="Rib_uL2_dom2"/>
</dbReference>
<dbReference type="Gene3D" id="2.30.30.30">
    <property type="match status" value="1"/>
</dbReference>
<dbReference type="HOGENOM" id="CLU_041333_0_0_1"/>
<evidence type="ECO:0000256" key="1">
    <source>
        <dbReference type="ARBA" id="ARBA00010618"/>
    </source>
</evidence>
<dbReference type="InterPro" id="IPR041988">
    <property type="entry name" value="Ribosomal_uL24_KOW"/>
</dbReference>
<feature type="compositionally biased region" description="Basic and acidic residues" evidence="4">
    <location>
        <begin position="229"/>
        <end position="241"/>
    </location>
</feature>
<dbReference type="SUPFAM" id="SSF50104">
    <property type="entry name" value="Translation proteins SH3-like domain"/>
    <property type="match status" value="1"/>
</dbReference>
<dbReference type="GO" id="GO:0003723">
    <property type="term" value="F:RNA binding"/>
    <property type="evidence" value="ECO:0007669"/>
    <property type="project" value="InterPro"/>
</dbReference>
<dbReference type="Proteomes" id="UP000030672">
    <property type="component" value="Unassembled WGS sequence"/>
</dbReference>
<protein>
    <recommendedName>
        <fullName evidence="5">KOW domain-containing protein</fullName>
    </recommendedName>
</protein>
<evidence type="ECO:0000256" key="4">
    <source>
        <dbReference type="SAM" id="MobiDB-lite"/>
    </source>
</evidence>
<keyword evidence="3" id="KW-0687">Ribonucleoprotein</keyword>
<dbReference type="AlphaFoldDB" id="A0A074VWG7"/>
<reference evidence="6 7" key="1">
    <citation type="journal article" date="2014" name="BMC Genomics">
        <title>Genome sequencing of four Aureobasidium pullulans varieties: biotechnological potential, stress tolerance, and description of new species.</title>
        <authorList>
            <person name="Gostin Ar C."/>
            <person name="Ohm R.A."/>
            <person name="Kogej T."/>
            <person name="Sonjak S."/>
            <person name="Turk M."/>
            <person name="Zajc J."/>
            <person name="Zalar P."/>
            <person name="Grube M."/>
            <person name="Sun H."/>
            <person name="Han J."/>
            <person name="Sharma A."/>
            <person name="Chiniquy J."/>
            <person name="Ngan C.Y."/>
            <person name="Lipzen A."/>
            <person name="Barry K."/>
            <person name="Grigoriev I.V."/>
            <person name="Gunde-Cimerman N."/>
        </authorList>
    </citation>
    <scope>NUCLEOTIDE SEQUENCE [LARGE SCALE GENOMIC DNA]</scope>
    <source>
        <strain evidence="6 7">CBS 110374</strain>
    </source>
</reference>
<dbReference type="Pfam" id="PF22682">
    <property type="entry name" value="Ribosomal_uL24m-like"/>
    <property type="match status" value="1"/>
</dbReference>
<dbReference type="STRING" id="1043003.A0A074VWG7"/>
<name>A0A074VWG7_AURM1</name>
<gene>
    <name evidence="6" type="ORF">M437DRAFT_73733</name>
</gene>
<dbReference type="GO" id="GO:1990904">
    <property type="term" value="C:ribonucleoprotein complex"/>
    <property type="evidence" value="ECO:0007669"/>
    <property type="project" value="UniProtKB-KW"/>
</dbReference>
<evidence type="ECO:0000313" key="7">
    <source>
        <dbReference type="Proteomes" id="UP000030672"/>
    </source>
</evidence>
<dbReference type="CDD" id="cd06089">
    <property type="entry name" value="KOW_RPL26"/>
    <property type="match status" value="1"/>
</dbReference>
<dbReference type="InterPro" id="IPR008991">
    <property type="entry name" value="Translation_prot_SH3-like_sf"/>
</dbReference>
<accession>A0A074VWG7</accession>
<evidence type="ECO:0000313" key="6">
    <source>
        <dbReference type="EMBL" id="KEQ64813.1"/>
    </source>
</evidence>
<evidence type="ECO:0000256" key="3">
    <source>
        <dbReference type="ARBA" id="ARBA00023274"/>
    </source>
</evidence>
<dbReference type="GO" id="GO:0005840">
    <property type="term" value="C:ribosome"/>
    <property type="evidence" value="ECO:0007669"/>
    <property type="project" value="UniProtKB-KW"/>
</dbReference>
<dbReference type="RefSeq" id="XP_040881836.1">
    <property type="nucleotide sequence ID" value="XM_041026095.1"/>
</dbReference>
<dbReference type="EMBL" id="KL584828">
    <property type="protein sequence ID" value="KEQ64813.1"/>
    <property type="molecule type" value="Genomic_DNA"/>
</dbReference>
<sequence>MQKVVQRRIAAERQALRRAAKQTEKADNAKEWGARWQMQSRRKQESIYFKEEKFRRREEYEVGPLLAPRRDTGYLKDNYGTIDPSVIQTAKLHWTMYKHFKCPFAVGDRVLVTKGKDIGKIGTIAETQPDTGFVRMQDLRKADFFVPEYVRKENNDSRHIQPQAVPVPWDDLKLVFPLRDQTTGHFEDVVLDKVDLRNAGWVERKNGHREYIQGQRFLPGVKTPLPWPKTEEKDKPEGYDDDTLRITVDEATHRPYLLQPPMPPSVIDELRNKYSIFRTRHEPAYIAAKEAQDRAAKHKENLARLVSTPLAELKELRRQERLANPPELSEEQLARIGEVMAQEKQNAINKLSQQ</sequence>
<comment type="similarity">
    <text evidence="1">Belongs to the universal ribosomal protein uL24 family.</text>
</comment>
<feature type="region of interest" description="Disordered" evidence="4">
    <location>
        <begin position="222"/>
        <end position="241"/>
    </location>
</feature>
<evidence type="ECO:0000259" key="5">
    <source>
        <dbReference type="SMART" id="SM00739"/>
    </source>
</evidence>